<keyword evidence="2" id="KW-1185">Reference proteome</keyword>
<reference evidence="1" key="1">
    <citation type="submission" date="2021-01" db="EMBL/GenBank/DDBJ databases">
        <authorList>
            <consortium name="Genoscope - CEA"/>
            <person name="William W."/>
        </authorList>
    </citation>
    <scope>NUCLEOTIDE SEQUENCE</scope>
</reference>
<evidence type="ECO:0000313" key="1">
    <source>
        <dbReference type="EMBL" id="CAD8075748.1"/>
    </source>
</evidence>
<organism evidence="1 2">
    <name type="scientific">Paramecium primaurelia</name>
    <dbReference type="NCBI Taxonomy" id="5886"/>
    <lineage>
        <taxon>Eukaryota</taxon>
        <taxon>Sar</taxon>
        <taxon>Alveolata</taxon>
        <taxon>Ciliophora</taxon>
        <taxon>Intramacronucleata</taxon>
        <taxon>Oligohymenophorea</taxon>
        <taxon>Peniculida</taxon>
        <taxon>Parameciidae</taxon>
        <taxon>Paramecium</taxon>
    </lineage>
</organism>
<protein>
    <submittedName>
        <fullName evidence="1">Uncharacterized protein</fullName>
    </submittedName>
</protein>
<name>A0A8S1M4D8_PARPR</name>
<dbReference type="EMBL" id="CAJJDM010000055">
    <property type="protein sequence ID" value="CAD8075748.1"/>
    <property type="molecule type" value="Genomic_DNA"/>
</dbReference>
<evidence type="ECO:0000313" key="2">
    <source>
        <dbReference type="Proteomes" id="UP000688137"/>
    </source>
</evidence>
<accession>A0A8S1M4D8</accession>
<dbReference type="AlphaFoldDB" id="A0A8S1M4D8"/>
<sequence length="54" mass="6698">MPILWTYQCIRIQLDGLKCFDYIEKMFKTVQKFMLYLEYRIANELEVQKIFVQD</sequence>
<proteinExistence type="predicted"/>
<comment type="caution">
    <text evidence="1">The sequence shown here is derived from an EMBL/GenBank/DDBJ whole genome shotgun (WGS) entry which is preliminary data.</text>
</comment>
<dbReference type="Proteomes" id="UP000688137">
    <property type="component" value="Unassembled WGS sequence"/>
</dbReference>
<gene>
    <name evidence="1" type="ORF">PPRIM_AZ9-3.1.T0550054</name>
</gene>